<dbReference type="SMART" id="SM00825">
    <property type="entry name" value="PKS_KS"/>
    <property type="match status" value="1"/>
</dbReference>
<evidence type="ECO:0000313" key="6">
    <source>
        <dbReference type="Proteomes" id="UP000198636"/>
    </source>
</evidence>
<accession>A0A1G5I2K9</accession>
<dbReference type="InterPro" id="IPR014031">
    <property type="entry name" value="Ketoacyl_synth_C"/>
</dbReference>
<feature type="domain" description="Ketosynthase family 3 (KS3)" evidence="4">
    <location>
        <begin position="1"/>
        <end position="400"/>
    </location>
</feature>
<dbReference type="Gene3D" id="3.40.47.10">
    <property type="match status" value="2"/>
</dbReference>
<comment type="similarity">
    <text evidence="1 3">Belongs to the thiolase-like superfamily. Beta-ketoacyl-ACP synthases family.</text>
</comment>
<keyword evidence="6" id="KW-1185">Reference proteome</keyword>
<protein>
    <submittedName>
        <fullName evidence="5">3-oxoacyl-[acyl-carrier-protein] synthase II</fullName>
    </submittedName>
</protein>
<dbReference type="InterPro" id="IPR014030">
    <property type="entry name" value="Ketoacyl_synth_N"/>
</dbReference>
<gene>
    <name evidence="5" type="ORF">SAMN03080606_02223</name>
</gene>
<dbReference type="Proteomes" id="UP000198636">
    <property type="component" value="Unassembled WGS sequence"/>
</dbReference>
<dbReference type="AlphaFoldDB" id="A0A1G5I2K9"/>
<evidence type="ECO:0000256" key="1">
    <source>
        <dbReference type="ARBA" id="ARBA00008467"/>
    </source>
</evidence>
<dbReference type="GO" id="GO:0004315">
    <property type="term" value="F:3-oxoacyl-[acyl-carrier-protein] synthase activity"/>
    <property type="evidence" value="ECO:0007669"/>
    <property type="project" value="InterPro"/>
</dbReference>
<organism evidence="5 6">
    <name type="scientific">Alkaliphilus peptidifermentans DSM 18978</name>
    <dbReference type="NCBI Taxonomy" id="1120976"/>
    <lineage>
        <taxon>Bacteria</taxon>
        <taxon>Bacillati</taxon>
        <taxon>Bacillota</taxon>
        <taxon>Clostridia</taxon>
        <taxon>Peptostreptococcales</taxon>
        <taxon>Natronincolaceae</taxon>
        <taxon>Alkaliphilus</taxon>
    </lineage>
</organism>
<dbReference type="CDD" id="cd00834">
    <property type="entry name" value="KAS_I_II"/>
    <property type="match status" value="1"/>
</dbReference>
<evidence type="ECO:0000256" key="3">
    <source>
        <dbReference type="RuleBase" id="RU003694"/>
    </source>
</evidence>
<evidence type="ECO:0000259" key="4">
    <source>
        <dbReference type="PROSITE" id="PS52004"/>
    </source>
</evidence>
<dbReference type="InterPro" id="IPR018201">
    <property type="entry name" value="Ketoacyl_synth_AS"/>
</dbReference>
<evidence type="ECO:0000313" key="5">
    <source>
        <dbReference type="EMBL" id="SCY70273.1"/>
    </source>
</evidence>
<dbReference type="SUPFAM" id="SSF53901">
    <property type="entry name" value="Thiolase-like"/>
    <property type="match status" value="2"/>
</dbReference>
<dbReference type="GO" id="GO:0005829">
    <property type="term" value="C:cytosol"/>
    <property type="evidence" value="ECO:0007669"/>
    <property type="project" value="TreeGrafter"/>
</dbReference>
<keyword evidence="2 3" id="KW-0808">Transferase</keyword>
<name>A0A1G5I2K9_9FIRM</name>
<dbReference type="STRING" id="1120976.SAMN03080606_02223"/>
<dbReference type="Pfam" id="PF02801">
    <property type="entry name" value="Ketoacyl-synt_C"/>
    <property type="match status" value="1"/>
</dbReference>
<dbReference type="EMBL" id="FMUS01000013">
    <property type="protein sequence ID" value="SCY70273.1"/>
    <property type="molecule type" value="Genomic_DNA"/>
</dbReference>
<evidence type="ECO:0000256" key="2">
    <source>
        <dbReference type="ARBA" id="ARBA00022679"/>
    </source>
</evidence>
<proteinExistence type="inferred from homology"/>
<sequence length="404" mass="43948">MTNIIVTGMGVVSTAGNDLNTFWDTLVNGKVTYGEIDEFKEDPNYRIKVGAKIKDTAWTKNIPSNMEEYGKAAKYAVRAVSNGLNDAGLTSSRLHKNRTAIIIGTTMGEIQVEEEVTQLKCKLGLDQVPPELLNQYRTDNIGNAVKKVLQISGPAYIVPTACAAGNYAIALGRRLIEWNYVDVAIAGGVDVFSRVAFTGFQRLLSLAPDICRPFDMERKGLVVGEGCGILIMERLGWRNDQNNRYGEILGVGLTSDRYHMTAPHPEGDGAQRAIVQALYESGLSPNQIDYISAHGTGTTMNDKVEVKALMEVYDNIKIPPISSIKSMIGHSMGAASGLELIASFLMMKKGIMLPTVNYSTPDPDCSVDCVPNLAREGTMRYILSNSYAFGGQVSSIIIGRGDYI</sequence>
<dbReference type="RefSeq" id="WP_091543305.1">
    <property type="nucleotide sequence ID" value="NZ_FMUS01000013.1"/>
</dbReference>
<dbReference type="InterPro" id="IPR000794">
    <property type="entry name" value="Beta-ketoacyl_synthase"/>
</dbReference>
<dbReference type="PROSITE" id="PS00606">
    <property type="entry name" value="KS3_1"/>
    <property type="match status" value="1"/>
</dbReference>
<dbReference type="OrthoDB" id="9808669at2"/>
<dbReference type="PANTHER" id="PTHR11712">
    <property type="entry name" value="POLYKETIDE SYNTHASE-RELATED"/>
    <property type="match status" value="1"/>
</dbReference>
<reference evidence="5 6" key="1">
    <citation type="submission" date="2016-10" db="EMBL/GenBank/DDBJ databases">
        <authorList>
            <person name="de Groot N.N."/>
        </authorList>
    </citation>
    <scope>NUCLEOTIDE SEQUENCE [LARGE SCALE GENOMIC DNA]</scope>
    <source>
        <strain evidence="5 6">DSM 18978</strain>
    </source>
</reference>
<dbReference type="InterPro" id="IPR020841">
    <property type="entry name" value="PKS_Beta-ketoAc_synthase_dom"/>
</dbReference>
<dbReference type="PROSITE" id="PS52004">
    <property type="entry name" value="KS3_2"/>
    <property type="match status" value="1"/>
</dbReference>
<dbReference type="Pfam" id="PF00109">
    <property type="entry name" value="ketoacyl-synt"/>
    <property type="match status" value="1"/>
</dbReference>
<dbReference type="GO" id="GO:0006633">
    <property type="term" value="P:fatty acid biosynthetic process"/>
    <property type="evidence" value="ECO:0007669"/>
    <property type="project" value="InterPro"/>
</dbReference>
<dbReference type="InterPro" id="IPR016039">
    <property type="entry name" value="Thiolase-like"/>
</dbReference>
<dbReference type="PANTHER" id="PTHR11712:SF336">
    <property type="entry name" value="3-OXOACYL-[ACYL-CARRIER-PROTEIN] SYNTHASE, MITOCHONDRIAL"/>
    <property type="match status" value="1"/>
</dbReference>